<evidence type="ECO:0000313" key="3">
    <source>
        <dbReference type="Proteomes" id="UP001240250"/>
    </source>
</evidence>
<feature type="compositionally biased region" description="Low complexity" evidence="1">
    <location>
        <begin position="19"/>
        <end position="39"/>
    </location>
</feature>
<evidence type="ECO:0008006" key="4">
    <source>
        <dbReference type="Google" id="ProtNLM"/>
    </source>
</evidence>
<evidence type="ECO:0000313" key="2">
    <source>
        <dbReference type="EMBL" id="MDQ0426801.1"/>
    </source>
</evidence>
<protein>
    <recommendedName>
        <fullName evidence="4">Lipoprotein</fullName>
    </recommendedName>
</protein>
<sequence length="199" mass="19891">MLTTVVLLVACGTPPWERAAPSGTASATSDATSTGDATPEASSPSAGAVATGDLAGGNTSRSLTAGAATLAVDYWTDLAAAQWTAGATKPVSLSVTASEPGGSEIYLQRLRAVPTALDASGAALESPAAFEDASSITPGYLMSDPYSYSTSFSIGAVDPATRSIRLDLTYEVLQRAQPGSGDFAKQTAHDTLTLGVAGG</sequence>
<dbReference type="EMBL" id="JAUSVM010000001">
    <property type="protein sequence ID" value="MDQ0426801.1"/>
    <property type="molecule type" value="Genomic_DNA"/>
</dbReference>
<accession>A0ABU0GPW6</accession>
<organism evidence="2 3">
    <name type="scientific">Cellulomonas iranensis</name>
    <dbReference type="NCBI Taxonomy" id="76862"/>
    <lineage>
        <taxon>Bacteria</taxon>
        <taxon>Bacillati</taxon>
        <taxon>Actinomycetota</taxon>
        <taxon>Actinomycetes</taxon>
        <taxon>Micrococcales</taxon>
        <taxon>Cellulomonadaceae</taxon>
        <taxon>Cellulomonas</taxon>
    </lineage>
</organism>
<name>A0ABU0GPW6_9CELL</name>
<keyword evidence="3" id="KW-1185">Reference proteome</keyword>
<gene>
    <name evidence="2" type="ORF">JO380_003182</name>
</gene>
<evidence type="ECO:0000256" key="1">
    <source>
        <dbReference type="SAM" id="MobiDB-lite"/>
    </source>
</evidence>
<comment type="caution">
    <text evidence="2">The sequence shown here is derived from an EMBL/GenBank/DDBJ whole genome shotgun (WGS) entry which is preliminary data.</text>
</comment>
<dbReference type="Proteomes" id="UP001240250">
    <property type="component" value="Unassembled WGS sequence"/>
</dbReference>
<reference evidence="2 3" key="1">
    <citation type="submission" date="2023-07" db="EMBL/GenBank/DDBJ databases">
        <title>Sequencing the genomes of 1000 actinobacteria strains.</title>
        <authorList>
            <person name="Klenk H.-P."/>
        </authorList>
    </citation>
    <scope>NUCLEOTIDE SEQUENCE [LARGE SCALE GENOMIC DNA]</scope>
    <source>
        <strain evidence="2 3">DSM 14785</strain>
    </source>
</reference>
<proteinExistence type="predicted"/>
<dbReference type="RefSeq" id="WP_134850813.1">
    <property type="nucleotide sequence ID" value="NZ_CP194061.1"/>
</dbReference>
<feature type="region of interest" description="Disordered" evidence="1">
    <location>
        <begin position="17"/>
        <end position="53"/>
    </location>
</feature>